<reference evidence="1" key="2">
    <citation type="submission" date="2025-09" db="UniProtKB">
        <authorList>
            <consortium name="EnsemblPlants"/>
        </authorList>
    </citation>
    <scope>IDENTIFICATION</scope>
</reference>
<dbReference type="Proteomes" id="UP001732700">
    <property type="component" value="Chromosome 7D"/>
</dbReference>
<reference evidence="1" key="1">
    <citation type="submission" date="2021-05" db="EMBL/GenBank/DDBJ databases">
        <authorList>
            <person name="Scholz U."/>
            <person name="Mascher M."/>
            <person name="Fiebig A."/>
        </authorList>
    </citation>
    <scope>NUCLEOTIDE SEQUENCE [LARGE SCALE GENOMIC DNA]</scope>
</reference>
<name>A0ACD6AIC0_AVESA</name>
<evidence type="ECO:0000313" key="2">
    <source>
        <dbReference type="Proteomes" id="UP001732700"/>
    </source>
</evidence>
<protein>
    <submittedName>
        <fullName evidence="1">Uncharacterized protein</fullName>
    </submittedName>
</protein>
<dbReference type="EnsemblPlants" id="AVESA.00010b.r2.7DG1365480.1">
    <property type="protein sequence ID" value="AVESA.00010b.r2.7DG1365480.1.CDS"/>
    <property type="gene ID" value="AVESA.00010b.r2.7DG1365480"/>
</dbReference>
<accession>A0ACD6AIC0</accession>
<evidence type="ECO:0000313" key="1">
    <source>
        <dbReference type="EnsemblPlants" id="AVESA.00010b.r2.7DG1365480.1.CDS"/>
    </source>
</evidence>
<organism evidence="1 2">
    <name type="scientific">Avena sativa</name>
    <name type="common">Oat</name>
    <dbReference type="NCBI Taxonomy" id="4498"/>
    <lineage>
        <taxon>Eukaryota</taxon>
        <taxon>Viridiplantae</taxon>
        <taxon>Streptophyta</taxon>
        <taxon>Embryophyta</taxon>
        <taxon>Tracheophyta</taxon>
        <taxon>Spermatophyta</taxon>
        <taxon>Magnoliopsida</taxon>
        <taxon>Liliopsida</taxon>
        <taxon>Poales</taxon>
        <taxon>Poaceae</taxon>
        <taxon>BOP clade</taxon>
        <taxon>Pooideae</taxon>
        <taxon>Poodae</taxon>
        <taxon>Poeae</taxon>
        <taxon>Poeae Chloroplast Group 1 (Aveneae type)</taxon>
        <taxon>Aveninae</taxon>
        <taxon>Avena</taxon>
    </lineage>
</organism>
<keyword evidence="2" id="KW-1185">Reference proteome</keyword>
<sequence>MRRQRRRPQEGQAQAEARWRSERQLRKRKHRRERHVRANLAQGQEEETALLLTSMCVRHGFARALVPYYPVAGRVAPSSLAVDCTGEGVWFAEAAASCALADVDGLECCPLLIPAELLLPFPPSGKKLYGFISRSRRWLRFGTATRSLTRRSARPRSSSRSSRCRDVDGGGLFHLRRGDGRSVQVPRAGAGGGAPGRRRAPGRLRCWHAAPPPRRAAGGGRLLRQLCVPGVLHQDQQGGPGGGAGGAGRRCAGGEGCCRRAVQDWMRGGVGHYTVPLDYSTAILSDWRRLGFDEVDYGFGVPGYVFPFNDHVNFVGELYYVRPPAPRRGGVRVVLHCVEEPHAAVFASELAKFSQCILPIFSWPCINRYSLCFKI</sequence>
<proteinExistence type="predicted"/>